<reference evidence="1" key="1">
    <citation type="submission" date="2018-02" db="EMBL/GenBank/DDBJ databases">
        <title>Rhizophora mucronata_Transcriptome.</title>
        <authorList>
            <person name="Meera S.P."/>
            <person name="Sreeshan A."/>
            <person name="Augustine A."/>
        </authorList>
    </citation>
    <scope>NUCLEOTIDE SEQUENCE</scope>
    <source>
        <tissue evidence="1">Leaf</tissue>
    </source>
</reference>
<protein>
    <submittedName>
        <fullName evidence="1">Uncharacterized protein</fullName>
    </submittedName>
</protein>
<sequence>MIERGKILPRTGEDECPTNCLCKRAAPVIDEVGVLPVMVAIFPGSRRKWIRVQE</sequence>
<organism evidence="1">
    <name type="scientific">Rhizophora mucronata</name>
    <name type="common">Asiatic mangrove</name>
    <dbReference type="NCBI Taxonomy" id="61149"/>
    <lineage>
        <taxon>Eukaryota</taxon>
        <taxon>Viridiplantae</taxon>
        <taxon>Streptophyta</taxon>
        <taxon>Embryophyta</taxon>
        <taxon>Tracheophyta</taxon>
        <taxon>Spermatophyta</taxon>
        <taxon>Magnoliopsida</taxon>
        <taxon>eudicotyledons</taxon>
        <taxon>Gunneridae</taxon>
        <taxon>Pentapetalae</taxon>
        <taxon>rosids</taxon>
        <taxon>fabids</taxon>
        <taxon>Malpighiales</taxon>
        <taxon>Rhizophoraceae</taxon>
        <taxon>Rhizophora</taxon>
    </lineage>
</organism>
<accession>A0A2P2ISX8</accession>
<evidence type="ECO:0000313" key="1">
    <source>
        <dbReference type="EMBL" id="MBW84333.1"/>
    </source>
</evidence>
<dbReference type="AlphaFoldDB" id="A0A2P2ISX8"/>
<name>A0A2P2ISX8_RHIMU</name>
<proteinExistence type="predicted"/>
<dbReference type="EMBL" id="GGEC01003850">
    <property type="protein sequence ID" value="MBW84333.1"/>
    <property type="molecule type" value="Transcribed_RNA"/>
</dbReference>